<evidence type="ECO:0000256" key="1">
    <source>
        <dbReference type="SAM" id="MobiDB-lite"/>
    </source>
</evidence>
<name>A0A0D2NR82_HYPSF</name>
<feature type="region of interest" description="Disordered" evidence="1">
    <location>
        <begin position="58"/>
        <end position="88"/>
    </location>
</feature>
<reference evidence="3" key="1">
    <citation type="submission" date="2014-04" db="EMBL/GenBank/DDBJ databases">
        <title>Evolutionary Origins and Diversification of the Mycorrhizal Mutualists.</title>
        <authorList>
            <consortium name="DOE Joint Genome Institute"/>
            <consortium name="Mycorrhizal Genomics Consortium"/>
            <person name="Kohler A."/>
            <person name="Kuo A."/>
            <person name="Nagy L.G."/>
            <person name="Floudas D."/>
            <person name="Copeland A."/>
            <person name="Barry K.W."/>
            <person name="Cichocki N."/>
            <person name="Veneault-Fourrey C."/>
            <person name="LaButti K."/>
            <person name="Lindquist E.A."/>
            <person name="Lipzen A."/>
            <person name="Lundell T."/>
            <person name="Morin E."/>
            <person name="Murat C."/>
            <person name="Riley R."/>
            <person name="Ohm R."/>
            <person name="Sun H."/>
            <person name="Tunlid A."/>
            <person name="Henrissat B."/>
            <person name="Grigoriev I.V."/>
            <person name="Hibbett D.S."/>
            <person name="Martin F."/>
        </authorList>
    </citation>
    <scope>NUCLEOTIDE SEQUENCE [LARGE SCALE GENOMIC DNA]</scope>
    <source>
        <strain evidence="3">FD-334 SS-4</strain>
    </source>
</reference>
<accession>A0A0D2NR82</accession>
<feature type="compositionally biased region" description="Low complexity" evidence="1">
    <location>
        <begin position="60"/>
        <end position="69"/>
    </location>
</feature>
<dbReference type="OMA" id="GGRYQHI"/>
<feature type="region of interest" description="Disordered" evidence="1">
    <location>
        <begin position="190"/>
        <end position="217"/>
    </location>
</feature>
<protein>
    <submittedName>
        <fullName evidence="2">Uncharacterized protein</fullName>
    </submittedName>
</protein>
<evidence type="ECO:0000313" key="2">
    <source>
        <dbReference type="EMBL" id="KJA21259.1"/>
    </source>
</evidence>
<proteinExistence type="predicted"/>
<keyword evidence="3" id="KW-1185">Reference proteome</keyword>
<gene>
    <name evidence="2" type="ORF">HYPSUDRAFT_67803</name>
</gene>
<dbReference type="Proteomes" id="UP000054270">
    <property type="component" value="Unassembled WGS sequence"/>
</dbReference>
<evidence type="ECO:0000313" key="3">
    <source>
        <dbReference type="Proteomes" id="UP000054270"/>
    </source>
</evidence>
<organism evidence="2 3">
    <name type="scientific">Hypholoma sublateritium (strain FD-334 SS-4)</name>
    <dbReference type="NCBI Taxonomy" id="945553"/>
    <lineage>
        <taxon>Eukaryota</taxon>
        <taxon>Fungi</taxon>
        <taxon>Dikarya</taxon>
        <taxon>Basidiomycota</taxon>
        <taxon>Agaricomycotina</taxon>
        <taxon>Agaricomycetes</taxon>
        <taxon>Agaricomycetidae</taxon>
        <taxon>Agaricales</taxon>
        <taxon>Agaricineae</taxon>
        <taxon>Strophariaceae</taxon>
        <taxon>Hypholoma</taxon>
    </lineage>
</organism>
<dbReference type="EMBL" id="KN817559">
    <property type="protein sequence ID" value="KJA21259.1"/>
    <property type="molecule type" value="Genomic_DNA"/>
</dbReference>
<dbReference type="AlphaFoldDB" id="A0A0D2NR82"/>
<feature type="region of interest" description="Disordered" evidence="1">
    <location>
        <begin position="128"/>
        <end position="173"/>
    </location>
</feature>
<feature type="compositionally biased region" description="Polar residues" evidence="1">
    <location>
        <begin position="190"/>
        <end position="202"/>
    </location>
</feature>
<sequence>MGSRSTQYAEGSCCLPEGYRQIGHDVDTRRYLFKDKHDILYQGEPGVEYGKMTRVSQMASVSERSSPSPFSSPPDYEDRSMSPPAGLIPKTFQEILPPELITTASLSGDSRRSAVSSLKSIRNKFKESLRKATLPKMHNVVTNSRRPATSIRRPRASDIPSSGQHRGSYDDEDARRLVWLNSGSYIALDRSSSVATSGTSAKSDAVPSIISVDTSRQ</sequence>
<dbReference type="OrthoDB" id="2107166at2759"/>